<evidence type="ECO:0000256" key="10">
    <source>
        <dbReference type="RuleBase" id="RU000489"/>
    </source>
</evidence>
<evidence type="ECO:0000256" key="4">
    <source>
        <dbReference type="ARBA" id="ARBA00022723"/>
    </source>
</evidence>
<dbReference type="GO" id="GO:0005506">
    <property type="term" value="F:iron ion binding"/>
    <property type="evidence" value="ECO:0007669"/>
    <property type="project" value="InterPro"/>
</dbReference>
<dbReference type="InterPro" id="IPR001579">
    <property type="entry name" value="Glyco_hydro_18_chit_AS"/>
</dbReference>
<dbReference type="SUPFAM" id="SSF51445">
    <property type="entry name" value="(Trans)glycosidases"/>
    <property type="match status" value="1"/>
</dbReference>
<dbReference type="InterPro" id="IPR050314">
    <property type="entry name" value="Glycosyl_Hydrlase_18"/>
</dbReference>
<evidence type="ECO:0000256" key="11">
    <source>
        <dbReference type="SAM" id="MobiDB-lite"/>
    </source>
</evidence>
<dbReference type="PROSITE" id="PS00909">
    <property type="entry name" value="MR_MLE_2"/>
    <property type="match status" value="1"/>
</dbReference>
<evidence type="ECO:0000256" key="7">
    <source>
        <dbReference type="ARBA" id="ARBA00023004"/>
    </source>
</evidence>
<dbReference type="PROSITE" id="PS01095">
    <property type="entry name" value="GH18_1"/>
    <property type="match status" value="1"/>
</dbReference>
<dbReference type="Pfam" id="PF13378">
    <property type="entry name" value="MR_MLE_C"/>
    <property type="match status" value="1"/>
</dbReference>
<dbReference type="InterPro" id="IPR011583">
    <property type="entry name" value="Chitinase_II/V-like_cat"/>
</dbReference>
<dbReference type="EMBL" id="CAJPIZ010007883">
    <property type="protein sequence ID" value="CAG2110680.1"/>
    <property type="molecule type" value="Genomic_DNA"/>
</dbReference>
<feature type="compositionally biased region" description="Pro residues" evidence="11">
    <location>
        <begin position="985"/>
        <end position="997"/>
    </location>
</feature>
<organism evidence="13">
    <name type="scientific">Medioppia subpectinata</name>
    <dbReference type="NCBI Taxonomy" id="1979941"/>
    <lineage>
        <taxon>Eukaryota</taxon>
        <taxon>Metazoa</taxon>
        <taxon>Ecdysozoa</taxon>
        <taxon>Arthropoda</taxon>
        <taxon>Chelicerata</taxon>
        <taxon>Arachnida</taxon>
        <taxon>Acari</taxon>
        <taxon>Acariformes</taxon>
        <taxon>Sarcoptiformes</taxon>
        <taxon>Oribatida</taxon>
        <taxon>Brachypylina</taxon>
        <taxon>Oppioidea</taxon>
        <taxon>Oppiidae</taxon>
        <taxon>Medioppia</taxon>
    </lineage>
</organism>
<dbReference type="GO" id="GO:0004497">
    <property type="term" value="F:monooxygenase activity"/>
    <property type="evidence" value="ECO:0007669"/>
    <property type="project" value="UniProtKB-KW"/>
</dbReference>
<evidence type="ECO:0000256" key="5">
    <source>
        <dbReference type="ARBA" id="ARBA00022801"/>
    </source>
</evidence>
<dbReference type="PRINTS" id="PR00385">
    <property type="entry name" value="P450"/>
</dbReference>
<keyword evidence="5 10" id="KW-0378">Hydrolase</keyword>
<protein>
    <recommendedName>
        <fullName evidence="12">GH18 domain-containing protein</fullName>
    </recommendedName>
</protein>
<dbReference type="InterPro" id="IPR029070">
    <property type="entry name" value="Chitinase_insertion_sf"/>
</dbReference>
<dbReference type="Proteomes" id="UP000759131">
    <property type="component" value="Unassembled WGS sequence"/>
</dbReference>
<dbReference type="AlphaFoldDB" id="A0A7R9Q3Q2"/>
<evidence type="ECO:0000313" key="13">
    <source>
        <dbReference type="EMBL" id="CAD7630250.1"/>
    </source>
</evidence>
<keyword evidence="8" id="KW-0503">Monooxygenase</keyword>
<evidence type="ECO:0000259" key="12">
    <source>
        <dbReference type="PROSITE" id="PS51910"/>
    </source>
</evidence>
<dbReference type="Pfam" id="PF00704">
    <property type="entry name" value="Glyco_hydro_18"/>
    <property type="match status" value="1"/>
</dbReference>
<dbReference type="PANTHER" id="PTHR11177:SF360">
    <property type="entry name" value="CHITINASE 4-RELATED"/>
    <property type="match status" value="1"/>
</dbReference>
<keyword evidence="14" id="KW-1185">Reference proteome</keyword>
<dbReference type="Pfam" id="PF00067">
    <property type="entry name" value="p450"/>
    <property type="match status" value="1"/>
</dbReference>
<evidence type="ECO:0000256" key="9">
    <source>
        <dbReference type="ARBA" id="ARBA00023295"/>
    </source>
</evidence>
<dbReference type="EMBL" id="OC862458">
    <property type="protein sequence ID" value="CAD7630250.1"/>
    <property type="molecule type" value="Genomic_DNA"/>
</dbReference>
<dbReference type="PRINTS" id="PR00464">
    <property type="entry name" value="EP450II"/>
</dbReference>
<keyword evidence="3" id="KW-0349">Heme</keyword>
<dbReference type="InterPro" id="IPR017853">
    <property type="entry name" value="GH"/>
</dbReference>
<dbReference type="SMART" id="SM00636">
    <property type="entry name" value="Glyco_18"/>
    <property type="match status" value="1"/>
</dbReference>
<dbReference type="GO" id="GO:0016705">
    <property type="term" value="F:oxidoreductase activity, acting on paired donors, with incorporation or reduction of molecular oxygen"/>
    <property type="evidence" value="ECO:0007669"/>
    <property type="project" value="InterPro"/>
</dbReference>
<feature type="non-terminal residue" evidence="13">
    <location>
        <position position="1"/>
    </location>
</feature>
<sequence>SPIYRLSIIREEIGADSLLMVDANQRWDVDEAIAWMKQLTDFGLLWIEEPTSPDDVLGHARIAQALKPYGIGVATGEQCQNRVLFKQYLQAQGLQFLQIDSCRLGGVNEILSIILMAHKFGVPVCPHAGGVGLCEYVQHLSMWDYVSVSGSTDNRMIEYVRHLSEHYTYPASATRGRYVAPKHPGYGCEMKAASIQYYEFPNGTIFEGNKAIVQVGDPDLIKQILVTDFHVFAGRRGIGNVRHPIMDLTLVAAKGDDWRRIRWIVSPTFTPKKMKRMYPLVRQSLATFLDTLDTYAVNKREINAKDMYGCYAMDVIANCAFATKTNSLKDPNNQFLMNARKVFSPPVWRVLIGFLLPTNALNFLNIRTLFEEKSLDFFSQTMREIIKTRKKSETKFNDFVELLMKAKERSDGNRDESDRHEDHYINEENDEKKKVLDNNLTPIKCLTEDEVLAQGFSFFAAGFETTSSTLSFCSYELALNPDVQQKLYEEVMSSVDTNGEIDYEVLTKLPFLDAVITETLRLHSTALKLTRKAAEDYRLGDTGITIPKGDIVEIPIHAIHHSEEIIDHNDYVKNPHPIVCYFGSWAWYHEAERFDIDDVNYELCTHINYGFAKIDEYNYTIQMFDPYLDYTHFQAYQRFIDLKKKNPNLTTMISLGGWNEGSEKYSDMVTNTDMRRRFVRSVVDFLDEHNFDGLDLDWEHPGSRGGAATDKQNYVKLLEELREAFEPKGYLLTAAISASKETINGAFVVPKLNELLDWANIMTYDYHGGFDNYIGHNAPLYKRPDETPDLEKQLHTDYTHFTVDYSINYYLSLGLSKDKMVMGVPFYGRGWTLLDAQHNHIHDEAKGMSPAGWIGGEPGVLGYNELCQMFKKNASDWQHSNDSHYLAPYSWTKDTFIGHEDKESLQCKIAYLKAKGLKGAMVWALENDDFKGRCGDGKYPLLQTVYSMLNGDDKHSMQCPYGEVIPTTAPPTTTPKPTSPTTKPTDPPTTSPTPTPT</sequence>
<dbReference type="PANTHER" id="PTHR11177">
    <property type="entry name" value="CHITINASE"/>
    <property type="match status" value="1"/>
</dbReference>
<dbReference type="Gene3D" id="3.20.20.80">
    <property type="entry name" value="Glycosidases"/>
    <property type="match status" value="1"/>
</dbReference>
<dbReference type="InterPro" id="IPR018110">
    <property type="entry name" value="Mandel_Rmase/mucon_lact_enz_CS"/>
</dbReference>
<dbReference type="SUPFAM" id="SSF54556">
    <property type="entry name" value="Chitinase insertion domain"/>
    <property type="match status" value="1"/>
</dbReference>
<evidence type="ECO:0000256" key="8">
    <source>
        <dbReference type="ARBA" id="ARBA00023033"/>
    </source>
</evidence>
<dbReference type="Gene3D" id="1.10.630.10">
    <property type="entry name" value="Cytochrome P450"/>
    <property type="match status" value="1"/>
</dbReference>
<dbReference type="Gene3D" id="3.10.50.10">
    <property type="match status" value="1"/>
</dbReference>
<dbReference type="InterPro" id="IPR036396">
    <property type="entry name" value="Cyt_P450_sf"/>
</dbReference>
<accession>A0A7R9Q3Q2</accession>
<dbReference type="InterPro" id="IPR029065">
    <property type="entry name" value="Enolase_C-like"/>
</dbReference>
<dbReference type="GO" id="GO:0005975">
    <property type="term" value="P:carbohydrate metabolic process"/>
    <property type="evidence" value="ECO:0007669"/>
    <property type="project" value="InterPro"/>
</dbReference>
<dbReference type="GO" id="GO:0004568">
    <property type="term" value="F:chitinase activity"/>
    <property type="evidence" value="ECO:0007669"/>
    <property type="project" value="TreeGrafter"/>
</dbReference>
<evidence type="ECO:0000256" key="1">
    <source>
        <dbReference type="ARBA" id="ARBA00001971"/>
    </source>
</evidence>
<feature type="region of interest" description="Disordered" evidence="11">
    <location>
        <begin position="959"/>
        <end position="997"/>
    </location>
</feature>
<dbReference type="SUPFAM" id="SSF51604">
    <property type="entry name" value="Enolase C-terminal domain-like"/>
    <property type="match status" value="1"/>
</dbReference>
<comment type="similarity">
    <text evidence="2">Belongs to the cytochrome P450 family.</text>
</comment>
<dbReference type="InterPro" id="IPR001128">
    <property type="entry name" value="Cyt_P450"/>
</dbReference>
<keyword evidence="4" id="KW-0479">Metal-binding</keyword>
<gene>
    <name evidence="13" type="ORF">OSB1V03_LOCUS10663</name>
</gene>
<dbReference type="GO" id="GO:0006032">
    <property type="term" value="P:chitin catabolic process"/>
    <property type="evidence" value="ECO:0007669"/>
    <property type="project" value="TreeGrafter"/>
</dbReference>
<name>A0A7R9Q3Q2_9ACAR</name>
<dbReference type="InterPro" id="IPR013342">
    <property type="entry name" value="Mandelate_racemase_C"/>
</dbReference>
<keyword evidence="7" id="KW-0408">Iron</keyword>
<dbReference type="InterPro" id="IPR036849">
    <property type="entry name" value="Enolase-like_C_sf"/>
</dbReference>
<evidence type="ECO:0000256" key="3">
    <source>
        <dbReference type="ARBA" id="ARBA00022617"/>
    </source>
</evidence>
<dbReference type="InterPro" id="IPR001223">
    <property type="entry name" value="Glyco_hydro18_cat"/>
</dbReference>
<dbReference type="OrthoDB" id="14161at2759"/>
<dbReference type="SMART" id="SM00922">
    <property type="entry name" value="MR_MLE"/>
    <property type="match status" value="1"/>
</dbReference>
<dbReference type="SUPFAM" id="SSF48264">
    <property type="entry name" value="Cytochrome P450"/>
    <property type="match status" value="1"/>
</dbReference>
<dbReference type="GO" id="GO:0005576">
    <property type="term" value="C:extracellular region"/>
    <property type="evidence" value="ECO:0007669"/>
    <property type="project" value="TreeGrafter"/>
</dbReference>
<dbReference type="PROSITE" id="PS51910">
    <property type="entry name" value="GH18_2"/>
    <property type="match status" value="1"/>
</dbReference>
<reference evidence="13" key="1">
    <citation type="submission" date="2020-11" db="EMBL/GenBank/DDBJ databases">
        <authorList>
            <person name="Tran Van P."/>
        </authorList>
    </citation>
    <scope>NUCLEOTIDE SEQUENCE</scope>
</reference>
<dbReference type="GO" id="GO:0008061">
    <property type="term" value="F:chitin binding"/>
    <property type="evidence" value="ECO:0007669"/>
    <property type="project" value="InterPro"/>
</dbReference>
<feature type="domain" description="GH18" evidence="12">
    <location>
        <begin position="576"/>
        <end position="952"/>
    </location>
</feature>
<dbReference type="GO" id="GO:0009063">
    <property type="term" value="P:amino acid catabolic process"/>
    <property type="evidence" value="ECO:0007669"/>
    <property type="project" value="InterPro"/>
</dbReference>
<evidence type="ECO:0000256" key="6">
    <source>
        <dbReference type="ARBA" id="ARBA00023002"/>
    </source>
</evidence>
<dbReference type="GO" id="GO:0020037">
    <property type="term" value="F:heme binding"/>
    <property type="evidence" value="ECO:0007669"/>
    <property type="project" value="InterPro"/>
</dbReference>
<keyword evidence="9 10" id="KW-0326">Glycosidase</keyword>
<keyword evidence="6" id="KW-0560">Oxidoreductase</keyword>
<evidence type="ECO:0000256" key="2">
    <source>
        <dbReference type="ARBA" id="ARBA00010617"/>
    </source>
</evidence>
<proteinExistence type="inferred from homology"/>
<feature type="compositionally biased region" description="Pro residues" evidence="11">
    <location>
        <begin position="968"/>
        <end position="978"/>
    </location>
</feature>
<comment type="cofactor">
    <cofactor evidence="1">
        <name>heme</name>
        <dbReference type="ChEBI" id="CHEBI:30413"/>
    </cofactor>
</comment>
<evidence type="ECO:0000313" key="14">
    <source>
        <dbReference type="Proteomes" id="UP000759131"/>
    </source>
</evidence>
<dbReference type="InterPro" id="IPR002402">
    <property type="entry name" value="Cyt_P450_E_grp-II"/>
</dbReference>
<dbReference type="Gene3D" id="3.20.20.120">
    <property type="entry name" value="Enolase-like C-terminal domain"/>
    <property type="match status" value="1"/>
</dbReference>